<feature type="domain" description="S-adenosylmethionine-dependent methyltransferase" evidence="5">
    <location>
        <begin position="279"/>
        <end position="468"/>
    </location>
</feature>
<evidence type="ECO:0000259" key="5">
    <source>
        <dbReference type="Pfam" id="PF10672"/>
    </source>
</evidence>
<dbReference type="InterPro" id="IPR019614">
    <property type="entry name" value="SAM-dep_methyl-trfase"/>
</dbReference>
<protein>
    <submittedName>
        <fullName evidence="6">Uncharacterized protein</fullName>
    </submittedName>
</protein>
<accession>A0A8D5FXA9</accession>
<keyword evidence="2" id="KW-0808">Transferase</keyword>
<keyword evidence="1" id="KW-0489">Methyltransferase</keyword>
<dbReference type="GO" id="GO:0001522">
    <property type="term" value="P:pseudouridine synthesis"/>
    <property type="evidence" value="ECO:0007669"/>
    <property type="project" value="InterPro"/>
</dbReference>
<dbReference type="InterPro" id="IPR006145">
    <property type="entry name" value="PsdUridine_synth_RsuA/RluA"/>
</dbReference>
<evidence type="ECO:0000313" key="6">
    <source>
        <dbReference type="EMBL" id="BCL63071.1"/>
    </source>
</evidence>
<keyword evidence="3" id="KW-0949">S-adenosyl-L-methionine</keyword>
<dbReference type="CDD" id="cd02869">
    <property type="entry name" value="PseudoU_synth_RluA_like"/>
    <property type="match status" value="1"/>
</dbReference>
<proteinExistence type="predicted"/>
<organism evidence="6 7">
    <name type="scientific">Desulfomarina profundi</name>
    <dbReference type="NCBI Taxonomy" id="2772557"/>
    <lineage>
        <taxon>Bacteria</taxon>
        <taxon>Pseudomonadati</taxon>
        <taxon>Thermodesulfobacteriota</taxon>
        <taxon>Desulfobulbia</taxon>
        <taxon>Desulfobulbales</taxon>
        <taxon>Desulfobulbaceae</taxon>
        <taxon>Desulfomarina</taxon>
    </lineage>
</organism>
<evidence type="ECO:0000256" key="3">
    <source>
        <dbReference type="ARBA" id="ARBA00022691"/>
    </source>
</evidence>
<evidence type="ECO:0000259" key="4">
    <source>
        <dbReference type="Pfam" id="PF00849"/>
    </source>
</evidence>
<dbReference type="GO" id="GO:0008168">
    <property type="term" value="F:methyltransferase activity"/>
    <property type="evidence" value="ECO:0007669"/>
    <property type="project" value="UniProtKB-KW"/>
</dbReference>
<dbReference type="AlphaFoldDB" id="A0A8D5FXA9"/>
<dbReference type="KEGG" id="dbk:DGMP_37640"/>
<dbReference type="EMBL" id="AP024086">
    <property type="protein sequence ID" value="BCL63071.1"/>
    <property type="molecule type" value="Genomic_DNA"/>
</dbReference>
<evidence type="ECO:0000256" key="1">
    <source>
        <dbReference type="ARBA" id="ARBA00022603"/>
    </source>
</evidence>
<dbReference type="PANTHER" id="PTHR43042">
    <property type="entry name" value="SAM-DEPENDENT METHYLTRANSFERASE"/>
    <property type="match status" value="1"/>
</dbReference>
<gene>
    <name evidence="6" type="ORF">DGMP_37640</name>
</gene>
<dbReference type="GO" id="GO:0009982">
    <property type="term" value="F:pseudouridine synthase activity"/>
    <property type="evidence" value="ECO:0007669"/>
    <property type="project" value="InterPro"/>
</dbReference>
<feature type="domain" description="Pseudouridine synthase RsuA/RluA-like" evidence="4">
    <location>
        <begin position="11"/>
        <end position="142"/>
    </location>
</feature>
<dbReference type="Pfam" id="PF00849">
    <property type="entry name" value="PseudoU_synth_2"/>
    <property type="match status" value="1"/>
</dbReference>
<name>A0A8D5FXA9_9BACT</name>
<dbReference type="Proteomes" id="UP000826725">
    <property type="component" value="Chromosome"/>
</dbReference>
<evidence type="ECO:0000313" key="7">
    <source>
        <dbReference type="Proteomes" id="UP000826725"/>
    </source>
</evidence>
<dbReference type="GO" id="GO:0032259">
    <property type="term" value="P:methylation"/>
    <property type="evidence" value="ECO:0007669"/>
    <property type="project" value="UniProtKB-KW"/>
</dbReference>
<dbReference type="GO" id="GO:0003723">
    <property type="term" value="F:RNA binding"/>
    <property type="evidence" value="ECO:0007669"/>
    <property type="project" value="InterPro"/>
</dbReference>
<evidence type="ECO:0000256" key="2">
    <source>
        <dbReference type="ARBA" id="ARBA00022679"/>
    </source>
</evidence>
<dbReference type="RefSeq" id="WP_228855361.1">
    <property type="nucleotide sequence ID" value="NZ_AP024086.1"/>
</dbReference>
<dbReference type="Pfam" id="PF10672">
    <property type="entry name" value="Methyltrans_SAM"/>
    <property type="match status" value="1"/>
</dbReference>
<keyword evidence="7" id="KW-1185">Reference proteome</keyword>
<sequence>MSHPIVYEDNDWLVVEKPTGISTHGNRKGDTGLAEWLALHLDRKLHICSRLDKGTSGLLLFARHPAAAGLAQRIHDGAQSEKKYFFLSRTRYSAERSWEVDTPLDGKKCLTRFRLLEDNNGFFLYEARIERGRTHQIRRHAALCGIAVHGDDLYGSSSFSRLCLHCGELKWPGIGKVLFSSLPDSFEFLLSGKNKGPVLEGAVAWERRLAWPSLACDCFRLVHRDEITLPVSIDFYNSFLSVTAYGDDGENHRLRKRLQPLLGYLSKKIRVAGGVLRYHVKNPHRNKLIHKCESWGNVPEEGFTVREHDLVYGITLNGLNHTGLFLDQRDSRRRVGAVARNRRVANLFAFTCSFSAVAVAAEAEVVFSIDLAGSALTRGKDNFALNSLEKNGRGKFIREDVMKWLARQERKLLENQNSFVPWDLIICDPPVFASAGRGRDFHVEKQWSELVRQVRLLLSDRGIALFANNHRSGSAVYYRTELEKHFNTVIHQSPPLDFPLLPGHPEHVRIYWCEV</sequence>
<dbReference type="PANTHER" id="PTHR43042:SF3">
    <property type="entry name" value="RIBOSOMAL RNA LARGE SUBUNIT METHYLTRANSFERASE YWBD-RELATED"/>
    <property type="match status" value="1"/>
</dbReference>
<reference evidence="6" key="1">
    <citation type="submission" date="2020-09" db="EMBL/GenBank/DDBJ databases">
        <title>Desulfogranum mesoprofundum gen. nov., sp. nov., a novel mesophilic, sulfate-reducing chemolithoautotroph isolated from a deep-sea hydrothermal vent chimney in the Suiyo Seamount.</title>
        <authorList>
            <person name="Hashimoto Y."/>
            <person name="Nakagawa S."/>
        </authorList>
    </citation>
    <scope>NUCLEOTIDE SEQUENCE</scope>
    <source>
        <strain evidence="6">KT2</strain>
    </source>
</reference>